<evidence type="ECO:0000256" key="1">
    <source>
        <dbReference type="SAM" id="MobiDB-lite"/>
    </source>
</evidence>
<gene>
    <name evidence="3" type="ORF">AVDCRST_MAG91-1010</name>
</gene>
<dbReference type="InterPro" id="IPR010982">
    <property type="entry name" value="Lambda_DNA-bd_dom_sf"/>
</dbReference>
<organism evidence="3">
    <name type="scientific">uncultured Sphingomonadaceae bacterium</name>
    <dbReference type="NCBI Taxonomy" id="169976"/>
    <lineage>
        <taxon>Bacteria</taxon>
        <taxon>Pseudomonadati</taxon>
        <taxon>Pseudomonadota</taxon>
        <taxon>Alphaproteobacteria</taxon>
        <taxon>Sphingomonadales</taxon>
        <taxon>Sphingomonadaceae</taxon>
        <taxon>environmental samples</taxon>
    </lineage>
</organism>
<accession>A0A6J4SP64</accession>
<dbReference type="SUPFAM" id="SSF47413">
    <property type="entry name" value="lambda repressor-like DNA-binding domains"/>
    <property type="match status" value="1"/>
</dbReference>
<evidence type="ECO:0000313" key="3">
    <source>
        <dbReference type="EMBL" id="CAA9500162.1"/>
    </source>
</evidence>
<proteinExistence type="predicted"/>
<name>A0A6J4SP64_9SPHN</name>
<dbReference type="PROSITE" id="PS50943">
    <property type="entry name" value="HTH_CROC1"/>
    <property type="match status" value="1"/>
</dbReference>
<dbReference type="InterPro" id="IPR001387">
    <property type="entry name" value="Cro/C1-type_HTH"/>
</dbReference>
<evidence type="ECO:0000259" key="2">
    <source>
        <dbReference type="PROSITE" id="PS50943"/>
    </source>
</evidence>
<feature type="region of interest" description="Disordered" evidence="1">
    <location>
        <begin position="86"/>
        <end position="110"/>
    </location>
</feature>
<reference evidence="3" key="1">
    <citation type="submission" date="2020-02" db="EMBL/GenBank/DDBJ databases">
        <authorList>
            <person name="Meier V. D."/>
        </authorList>
    </citation>
    <scope>NUCLEOTIDE SEQUENCE</scope>
    <source>
        <strain evidence="3">AVDCRST_MAG91</strain>
    </source>
</reference>
<sequence>MKNSSAKTSLPLPVRRALQKLGGDLAIARKRRRLTIAIVAERSFVGRNTIARAERGDPGVSLGIYATILFVLGLADRIGELADPLTDGVGLSLETDRLPKRTHAPRSTER</sequence>
<dbReference type="Gene3D" id="1.10.260.40">
    <property type="entry name" value="lambda repressor-like DNA-binding domains"/>
    <property type="match status" value="1"/>
</dbReference>
<dbReference type="GO" id="GO:0003677">
    <property type="term" value="F:DNA binding"/>
    <property type="evidence" value="ECO:0007669"/>
    <property type="project" value="InterPro"/>
</dbReference>
<dbReference type="AlphaFoldDB" id="A0A6J4SP64"/>
<feature type="domain" description="HTH cro/C1-type" evidence="2">
    <location>
        <begin position="25"/>
        <end position="56"/>
    </location>
</feature>
<protein>
    <recommendedName>
        <fullName evidence="2">HTH cro/C1-type domain-containing protein</fullName>
    </recommendedName>
</protein>
<dbReference type="EMBL" id="CADCVX010000226">
    <property type="protein sequence ID" value="CAA9500162.1"/>
    <property type="molecule type" value="Genomic_DNA"/>
</dbReference>